<keyword evidence="3 4" id="KW-0408">Iron</keyword>
<dbReference type="GO" id="GO:0046872">
    <property type="term" value="F:metal ion binding"/>
    <property type="evidence" value="ECO:0007669"/>
    <property type="project" value="UniProtKB-KW"/>
</dbReference>
<name>A0A1I3ZF07_9PROT</name>
<evidence type="ECO:0000256" key="2">
    <source>
        <dbReference type="ARBA" id="ARBA00022723"/>
    </source>
</evidence>
<dbReference type="EMBL" id="FOSP01000006">
    <property type="protein sequence ID" value="SFK42613.1"/>
    <property type="molecule type" value="Genomic_DNA"/>
</dbReference>
<evidence type="ECO:0000313" key="8">
    <source>
        <dbReference type="Proteomes" id="UP000199533"/>
    </source>
</evidence>
<evidence type="ECO:0000256" key="5">
    <source>
        <dbReference type="SAM" id="MobiDB-lite"/>
    </source>
</evidence>
<dbReference type="Pfam" id="PF13442">
    <property type="entry name" value="Cytochrome_CBB3"/>
    <property type="match status" value="1"/>
</dbReference>
<evidence type="ECO:0000256" key="3">
    <source>
        <dbReference type="ARBA" id="ARBA00023004"/>
    </source>
</evidence>
<dbReference type="OrthoDB" id="9765171at2"/>
<dbReference type="Gene3D" id="1.10.760.10">
    <property type="entry name" value="Cytochrome c-like domain"/>
    <property type="match status" value="1"/>
</dbReference>
<evidence type="ECO:0000256" key="4">
    <source>
        <dbReference type="PROSITE-ProRule" id="PRU00433"/>
    </source>
</evidence>
<protein>
    <submittedName>
        <fullName evidence="7">Cytochrome C oxidase, cbb3-type, subunit III</fullName>
    </submittedName>
</protein>
<evidence type="ECO:0000313" key="7">
    <source>
        <dbReference type="EMBL" id="SFK42613.1"/>
    </source>
</evidence>
<dbReference type="SUPFAM" id="SSF46626">
    <property type="entry name" value="Cytochrome c"/>
    <property type="match status" value="1"/>
</dbReference>
<dbReference type="STRING" id="52441.SAMN05216302_100658"/>
<evidence type="ECO:0000259" key="6">
    <source>
        <dbReference type="PROSITE" id="PS51007"/>
    </source>
</evidence>
<dbReference type="GO" id="GO:0009055">
    <property type="term" value="F:electron transfer activity"/>
    <property type="evidence" value="ECO:0007669"/>
    <property type="project" value="InterPro"/>
</dbReference>
<proteinExistence type="predicted"/>
<feature type="domain" description="Cytochrome c" evidence="6">
    <location>
        <begin position="67"/>
        <end position="160"/>
    </location>
</feature>
<evidence type="ECO:0000256" key="1">
    <source>
        <dbReference type="ARBA" id="ARBA00022617"/>
    </source>
</evidence>
<feature type="region of interest" description="Disordered" evidence="5">
    <location>
        <begin position="170"/>
        <end position="199"/>
    </location>
</feature>
<gene>
    <name evidence="7" type="ORF">SAMN05216302_100658</name>
</gene>
<dbReference type="InterPro" id="IPR009056">
    <property type="entry name" value="Cyt_c-like_dom"/>
</dbReference>
<organism evidence="7 8">
    <name type="scientific">Nitrosomonas aestuarii</name>
    <dbReference type="NCBI Taxonomy" id="52441"/>
    <lineage>
        <taxon>Bacteria</taxon>
        <taxon>Pseudomonadati</taxon>
        <taxon>Pseudomonadota</taxon>
        <taxon>Betaproteobacteria</taxon>
        <taxon>Nitrosomonadales</taxon>
        <taxon>Nitrosomonadaceae</taxon>
        <taxon>Nitrosomonas</taxon>
    </lineage>
</organism>
<feature type="compositionally biased region" description="Basic and acidic residues" evidence="5">
    <location>
        <begin position="170"/>
        <end position="188"/>
    </location>
</feature>
<dbReference type="AlphaFoldDB" id="A0A1I3ZF07"/>
<dbReference type="Proteomes" id="UP000199533">
    <property type="component" value="Unassembled WGS sequence"/>
</dbReference>
<keyword evidence="1 4" id="KW-0349">Heme</keyword>
<dbReference type="RefSeq" id="WP_090697864.1">
    <property type="nucleotide sequence ID" value="NZ_FOSP01000006.1"/>
</dbReference>
<dbReference type="PROSITE" id="PS51007">
    <property type="entry name" value="CYTC"/>
    <property type="match status" value="1"/>
</dbReference>
<sequence length="215" mass="24214">MKLIVGLLLASLLAAAYVMGSGVYNMAATEKHWTITEKIIEWVRINSITAHSKDLEIPVMSASSDFDYVTIGAKHYDAMCTACHLAPGQATTELAQGLYPQAPVFHQRIPLTSQEDSQEQIKAYFWVIKNGIKMTAMPAWGITHDDNVIWAMALFVQDLAGMSTDRYHELTSKNGSDRDVKHDHEHVNHQHGHAQQTEHDNHIDHMHHHDKAPFE</sequence>
<accession>A0A1I3ZF07</accession>
<dbReference type="InterPro" id="IPR036909">
    <property type="entry name" value="Cyt_c-like_dom_sf"/>
</dbReference>
<dbReference type="GO" id="GO:0020037">
    <property type="term" value="F:heme binding"/>
    <property type="evidence" value="ECO:0007669"/>
    <property type="project" value="InterPro"/>
</dbReference>
<keyword evidence="2 4" id="KW-0479">Metal-binding</keyword>
<reference evidence="8" key="1">
    <citation type="submission" date="2016-10" db="EMBL/GenBank/DDBJ databases">
        <authorList>
            <person name="Varghese N."/>
            <person name="Submissions S."/>
        </authorList>
    </citation>
    <scope>NUCLEOTIDE SEQUENCE [LARGE SCALE GENOMIC DNA]</scope>
    <source>
        <strain evidence="8">Nm69</strain>
    </source>
</reference>
<keyword evidence="8" id="KW-1185">Reference proteome</keyword>